<name>A0ABQ2ER47_9DEIO</name>
<keyword evidence="8" id="KW-1185">Reference proteome</keyword>
<evidence type="ECO:0000313" key="7">
    <source>
        <dbReference type="EMBL" id="GGK18187.1"/>
    </source>
</evidence>
<dbReference type="SUPFAM" id="SSF55874">
    <property type="entry name" value="ATPase domain of HSP90 chaperone/DNA topoisomerase II/histidine kinase"/>
    <property type="match status" value="1"/>
</dbReference>
<dbReference type="EMBL" id="BMPP01000003">
    <property type="protein sequence ID" value="GGK18187.1"/>
    <property type="molecule type" value="Genomic_DNA"/>
</dbReference>
<keyword evidence="5" id="KW-0418">Kinase</keyword>
<evidence type="ECO:0000256" key="1">
    <source>
        <dbReference type="ARBA" id="ARBA00000085"/>
    </source>
</evidence>
<dbReference type="PRINTS" id="PR00344">
    <property type="entry name" value="BCTRLSENSOR"/>
</dbReference>
<evidence type="ECO:0000259" key="6">
    <source>
        <dbReference type="PROSITE" id="PS50109"/>
    </source>
</evidence>
<dbReference type="InterPro" id="IPR036097">
    <property type="entry name" value="HisK_dim/P_sf"/>
</dbReference>
<evidence type="ECO:0000256" key="3">
    <source>
        <dbReference type="ARBA" id="ARBA00022553"/>
    </source>
</evidence>
<reference evidence="8" key="1">
    <citation type="journal article" date="2019" name="Int. J. Syst. Evol. Microbiol.">
        <title>The Global Catalogue of Microorganisms (GCM) 10K type strain sequencing project: providing services to taxonomists for standard genome sequencing and annotation.</title>
        <authorList>
            <consortium name="The Broad Institute Genomics Platform"/>
            <consortium name="The Broad Institute Genome Sequencing Center for Infectious Disease"/>
            <person name="Wu L."/>
            <person name="Ma J."/>
        </authorList>
    </citation>
    <scope>NUCLEOTIDE SEQUENCE [LARGE SCALE GENOMIC DNA]</scope>
    <source>
        <strain evidence="8">JCM 30331</strain>
    </source>
</reference>
<dbReference type="CDD" id="cd00082">
    <property type="entry name" value="HisKA"/>
    <property type="match status" value="1"/>
</dbReference>
<dbReference type="InterPro" id="IPR036890">
    <property type="entry name" value="HATPase_C_sf"/>
</dbReference>
<dbReference type="InterPro" id="IPR005467">
    <property type="entry name" value="His_kinase_dom"/>
</dbReference>
<dbReference type="SUPFAM" id="SSF47384">
    <property type="entry name" value="Homodimeric domain of signal transducing histidine kinase"/>
    <property type="match status" value="1"/>
</dbReference>
<dbReference type="Gene3D" id="1.10.287.130">
    <property type="match status" value="1"/>
</dbReference>
<dbReference type="InterPro" id="IPR050351">
    <property type="entry name" value="BphY/WalK/GraS-like"/>
</dbReference>
<keyword evidence="4" id="KW-0808">Transferase</keyword>
<feature type="domain" description="Histidine kinase" evidence="6">
    <location>
        <begin position="374"/>
        <end position="588"/>
    </location>
</feature>
<comment type="caution">
    <text evidence="7">The sequence shown here is derived from an EMBL/GenBank/DDBJ whole genome shotgun (WGS) entry which is preliminary data.</text>
</comment>
<dbReference type="Gene3D" id="3.30.565.10">
    <property type="entry name" value="Histidine kinase-like ATPase, C-terminal domain"/>
    <property type="match status" value="1"/>
</dbReference>
<protein>
    <recommendedName>
        <fullName evidence="2">histidine kinase</fullName>
        <ecNumber evidence="2">2.7.13.3</ecNumber>
    </recommendedName>
</protein>
<dbReference type="SMART" id="SM00387">
    <property type="entry name" value="HATPase_c"/>
    <property type="match status" value="1"/>
</dbReference>
<dbReference type="Gene3D" id="3.30.450.40">
    <property type="match status" value="2"/>
</dbReference>
<dbReference type="Pfam" id="PF00512">
    <property type="entry name" value="HisKA"/>
    <property type="match status" value="1"/>
</dbReference>
<dbReference type="Proteomes" id="UP000647587">
    <property type="component" value="Unassembled WGS sequence"/>
</dbReference>
<dbReference type="SUPFAM" id="SSF55781">
    <property type="entry name" value="GAF domain-like"/>
    <property type="match status" value="2"/>
</dbReference>
<keyword evidence="3" id="KW-0597">Phosphoprotein</keyword>
<dbReference type="InterPro" id="IPR004358">
    <property type="entry name" value="Sig_transdc_His_kin-like_C"/>
</dbReference>
<dbReference type="EC" id="2.7.13.3" evidence="2"/>
<dbReference type="SMART" id="SM00388">
    <property type="entry name" value="HisKA"/>
    <property type="match status" value="1"/>
</dbReference>
<dbReference type="RefSeq" id="WP_189005060.1">
    <property type="nucleotide sequence ID" value="NZ_BMPP01000003.1"/>
</dbReference>
<proteinExistence type="predicted"/>
<accession>A0ABQ2ER47</accession>
<evidence type="ECO:0000256" key="5">
    <source>
        <dbReference type="ARBA" id="ARBA00022777"/>
    </source>
</evidence>
<evidence type="ECO:0000256" key="4">
    <source>
        <dbReference type="ARBA" id="ARBA00022679"/>
    </source>
</evidence>
<dbReference type="Pfam" id="PF02518">
    <property type="entry name" value="HATPase_c"/>
    <property type="match status" value="1"/>
</dbReference>
<dbReference type="CDD" id="cd16921">
    <property type="entry name" value="HATPase_FilI-like"/>
    <property type="match status" value="1"/>
</dbReference>
<evidence type="ECO:0000313" key="8">
    <source>
        <dbReference type="Proteomes" id="UP000647587"/>
    </source>
</evidence>
<dbReference type="InterPro" id="IPR029016">
    <property type="entry name" value="GAF-like_dom_sf"/>
</dbReference>
<dbReference type="PANTHER" id="PTHR42878:SF15">
    <property type="entry name" value="BACTERIOPHYTOCHROME"/>
    <property type="match status" value="1"/>
</dbReference>
<dbReference type="InterPro" id="IPR003661">
    <property type="entry name" value="HisK_dim/P_dom"/>
</dbReference>
<gene>
    <name evidence="7" type="ORF">GCM10008955_09510</name>
</gene>
<organism evidence="7 8">
    <name type="scientific">Deinococcus malanensis</name>
    <dbReference type="NCBI Taxonomy" id="1706855"/>
    <lineage>
        <taxon>Bacteria</taxon>
        <taxon>Thermotogati</taxon>
        <taxon>Deinococcota</taxon>
        <taxon>Deinococci</taxon>
        <taxon>Deinococcales</taxon>
        <taxon>Deinococcaceae</taxon>
        <taxon>Deinococcus</taxon>
    </lineage>
</organism>
<evidence type="ECO:0000256" key="2">
    <source>
        <dbReference type="ARBA" id="ARBA00012438"/>
    </source>
</evidence>
<dbReference type="PANTHER" id="PTHR42878">
    <property type="entry name" value="TWO-COMPONENT HISTIDINE KINASE"/>
    <property type="match status" value="1"/>
</dbReference>
<dbReference type="PROSITE" id="PS50109">
    <property type="entry name" value="HIS_KIN"/>
    <property type="match status" value="1"/>
</dbReference>
<comment type="catalytic activity">
    <reaction evidence="1">
        <text>ATP + protein L-histidine = ADP + protein N-phospho-L-histidine.</text>
        <dbReference type="EC" id="2.7.13.3"/>
    </reaction>
</comment>
<sequence>MMLPPSLNGTIEDQSNRLAALEAFVEFTEAVGTQSDVSVLAHQAIRVLRARFPDGSVVYYEPDGDLWRPRVWSEDLPAGVLSGLTPGLPRSLPAFAAVLSRQEAVFIDELDAVREQLAGSEEYGMAAKVPLMVSGEVCGILEVGIRGRDRWGEQDQGLVRAVSRSLTLALERASVTAQLEAQNAELAARTRALGAFAELTRDLNVHSDSLALVRTAQEVVLSMLPPGYAVYYELGGATWRLAAQTGDLRNPALQAVVDAGLPYEQPRNLVVPWTTGRPFYQDHYDTHTDRLYELVSHVNTTASLAVQVNDAPAGVFCVALFDRRCWTDIDKVMLETVVGALGLAIEGSHGVAQLTEQRRKLTEANEELEAFAYSVSHDLRAPVRHILSFNQLAQVTLGDRMDDRSARYLRHVEQAADRMNTLIDAILALSRTSRQPLRMVPVDLNALMTAVCAELSAVDSGRKVEWKIARLPMACGDPETLRLVLTNLASNALKYTRTRETPQIEVWSEDRSVEWAIMIRDNGVGFDPRYSNKLFGVFQRLHQQHEFEGTGVGLANVRRIVSRHGGRVWAEGAVGQGATFGFTLPKEPQAAGA</sequence>
<dbReference type="InterPro" id="IPR003594">
    <property type="entry name" value="HATPase_dom"/>
</dbReference>